<accession>A0A412VJF6</accession>
<reference evidence="1 2" key="1">
    <citation type="submission" date="2018-08" db="EMBL/GenBank/DDBJ databases">
        <title>A genome reference for cultivated species of the human gut microbiota.</title>
        <authorList>
            <person name="Zou Y."/>
            <person name="Xue W."/>
            <person name="Luo G."/>
        </authorList>
    </citation>
    <scope>NUCLEOTIDE SEQUENCE [LARGE SCALE GENOMIC DNA]</scope>
    <source>
        <strain evidence="1 2">AF14-8</strain>
    </source>
</reference>
<dbReference type="Proteomes" id="UP000285379">
    <property type="component" value="Unassembled WGS sequence"/>
</dbReference>
<proteinExistence type="predicted"/>
<sequence length="111" mass="13122">MKIRSTFHDSERMNPTDMIRLDKIKILGCESHADSSYIETIEISFNVCSKNGFIIGANTDNRFRIVFDIETGYLPEDAIEKQLKELLKPFKIYDIETLLQAFRYRRFYCKL</sequence>
<evidence type="ECO:0000313" key="2">
    <source>
        <dbReference type="Proteomes" id="UP000285379"/>
    </source>
</evidence>
<name>A0A412VJF6_PHOVU</name>
<protein>
    <submittedName>
        <fullName evidence="1">Uncharacterized protein</fullName>
    </submittedName>
</protein>
<comment type="caution">
    <text evidence="1">The sequence shown here is derived from an EMBL/GenBank/DDBJ whole genome shotgun (WGS) entry which is preliminary data.</text>
</comment>
<dbReference type="EMBL" id="QRYT01000037">
    <property type="protein sequence ID" value="RGV06614.1"/>
    <property type="molecule type" value="Genomic_DNA"/>
</dbReference>
<dbReference type="RefSeq" id="WP_117866532.1">
    <property type="nucleotide sequence ID" value="NZ_QRYT01000037.1"/>
</dbReference>
<dbReference type="AlphaFoldDB" id="A0A412VJF6"/>
<evidence type="ECO:0000313" key="1">
    <source>
        <dbReference type="EMBL" id="RGV06614.1"/>
    </source>
</evidence>
<gene>
    <name evidence="1" type="ORF">DWW27_14780</name>
</gene>
<organism evidence="1 2">
    <name type="scientific">Phocaeicola vulgatus</name>
    <name type="common">Bacteroides vulgatus</name>
    <dbReference type="NCBI Taxonomy" id="821"/>
    <lineage>
        <taxon>Bacteria</taxon>
        <taxon>Pseudomonadati</taxon>
        <taxon>Bacteroidota</taxon>
        <taxon>Bacteroidia</taxon>
        <taxon>Bacteroidales</taxon>
        <taxon>Bacteroidaceae</taxon>
        <taxon>Phocaeicola</taxon>
    </lineage>
</organism>